<protein>
    <submittedName>
        <fullName evidence="1">Uncharacterized protein</fullName>
    </submittedName>
</protein>
<keyword evidence="2" id="KW-1185">Reference proteome</keyword>
<dbReference type="EMBL" id="CAWYQH010000057">
    <property type="protein sequence ID" value="CAK8679065.1"/>
    <property type="molecule type" value="Genomic_DNA"/>
</dbReference>
<sequence length="83" mass="9674">MKPCFLRQSFSSLPVTCFTSDSESVSSRLHIALNTGNTYRKYCYSDSRQSAIQVNQCHFQLYSSVKFCIFVRFLYFLLAFFVV</sequence>
<dbReference type="Proteomes" id="UP001642483">
    <property type="component" value="Unassembled WGS sequence"/>
</dbReference>
<name>A0ABP0FKW4_CLALP</name>
<gene>
    <name evidence="1" type="ORF">CVLEPA_LOCUS9329</name>
</gene>
<evidence type="ECO:0000313" key="2">
    <source>
        <dbReference type="Proteomes" id="UP001642483"/>
    </source>
</evidence>
<proteinExistence type="predicted"/>
<reference evidence="1 2" key="1">
    <citation type="submission" date="2024-02" db="EMBL/GenBank/DDBJ databases">
        <authorList>
            <person name="Daric V."/>
            <person name="Darras S."/>
        </authorList>
    </citation>
    <scope>NUCLEOTIDE SEQUENCE [LARGE SCALE GENOMIC DNA]</scope>
</reference>
<comment type="caution">
    <text evidence="1">The sequence shown here is derived from an EMBL/GenBank/DDBJ whole genome shotgun (WGS) entry which is preliminary data.</text>
</comment>
<organism evidence="1 2">
    <name type="scientific">Clavelina lepadiformis</name>
    <name type="common">Light-bulb sea squirt</name>
    <name type="synonym">Ascidia lepadiformis</name>
    <dbReference type="NCBI Taxonomy" id="159417"/>
    <lineage>
        <taxon>Eukaryota</taxon>
        <taxon>Metazoa</taxon>
        <taxon>Chordata</taxon>
        <taxon>Tunicata</taxon>
        <taxon>Ascidiacea</taxon>
        <taxon>Aplousobranchia</taxon>
        <taxon>Clavelinidae</taxon>
        <taxon>Clavelina</taxon>
    </lineage>
</organism>
<evidence type="ECO:0000313" key="1">
    <source>
        <dbReference type="EMBL" id="CAK8679065.1"/>
    </source>
</evidence>
<accession>A0ABP0FKW4</accession>